<organism evidence="1 2">
    <name type="scientific">Congzhengia minquanensis</name>
    <dbReference type="NCBI Taxonomy" id="2763657"/>
    <lineage>
        <taxon>Bacteria</taxon>
        <taxon>Bacillati</taxon>
        <taxon>Bacillota</taxon>
        <taxon>Clostridia</taxon>
        <taxon>Eubacteriales</taxon>
        <taxon>Oscillospiraceae</taxon>
        <taxon>Congzhengia</taxon>
    </lineage>
</organism>
<name>A0A926HYW6_9FIRM</name>
<evidence type="ECO:0000313" key="2">
    <source>
        <dbReference type="Proteomes" id="UP000611762"/>
    </source>
</evidence>
<reference evidence="1" key="1">
    <citation type="submission" date="2020-08" db="EMBL/GenBank/DDBJ databases">
        <title>Genome public.</title>
        <authorList>
            <person name="Liu C."/>
            <person name="Sun Q."/>
        </authorList>
    </citation>
    <scope>NUCLEOTIDE SEQUENCE</scope>
    <source>
        <strain evidence="1">H8</strain>
    </source>
</reference>
<sequence length="224" mass="26519">MKELDKLRKKYRDELSDEYNKKKMPHFFAHISRQKGYYNPQRKNYCKYQTSMDYLQTVINGFRIKNPYKKTWLPFVAILDNGKYHSPNVNQKQINKIYSLIKRFISDRKSLYASDKPKEEKQNEANMLYDTLKSDIDGETIGFSTMFQLLCSLENKDNTQIKNILLQILWACGNNSYSDCIIQSIDEIEQLEEGGNDLKLFNIGYKITKKRLDSTEKVDFHPYS</sequence>
<evidence type="ECO:0000313" key="1">
    <source>
        <dbReference type="EMBL" id="MBC8540828.1"/>
    </source>
</evidence>
<dbReference type="AlphaFoldDB" id="A0A926HYW6"/>
<dbReference type="Proteomes" id="UP000611762">
    <property type="component" value="Unassembled WGS sequence"/>
</dbReference>
<proteinExistence type="predicted"/>
<protein>
    <submittedName>
        <fullName evidence="1">Uncharacterized protein</fullName>
    </submittedName>
</protein>
<comment type="caution">
    <text evidence="1">The sequence shown here is derived from an EMBL/GenBank/DDBJ whole genome shotgun (WGS) entry which is preliminary data.</text>
</comment>
<accession>A0A926HYW6</accession>
<dbReference type="EMBL" id="JACRSU010000002">
    <property type="protein sequence ID" value="MBC8540828.1"/>
    <property type="molecule type" value="Genomic_DNA"/>
</dbReference>
<dbReference type="RefSeq" id="WP_249311985.1">
    <property type="nucleotide sequence ID" value="NZ_JACRSU010000002.1"/>
</dbReference>
<gene>
    <name evidence="1" type="ORF">H8698_07540</name>
</gene>
<keyword evidence="2" id="KW-1185">Reference proteome</keyword>